<evidence type="ECO:0000313" key="17">
    <source>
        <dbReference type="Proteomes" id="UP000179023"/>
    </source>
</evidence>
<dbReference type="PANTHER" id="PTHR43013:SF1">
    <property type="entry name" value="GLUTAMYL-TRNA REDUCTASE"/>
    <property type="match status" value="1"/>
</dbReference>
<evidence type="ECO:0000256" key="9">
    <source>
        <dbReference type="HAMAP-Rule" id="MF_00087"/>
    </source>
</evidence>
<feature type="binding site" evidence="9 11">
    <location>
        <position position="108"/>
    </location>
    <ligand>
        <name>substrate</name>
    </ligand>
</feature>
<dbReference type="FunFam" id="3.40.50.720:FF:000031">
    <property type="entry name" value="Glutamyl-tRNA reductase"/>
    <property type="match status" value="1"/>
</dbReference>
<keyword evidence="4 9" id="KW-0521">NADP</keyword>
<evidence type="ECO:0000256" key="13">
    <source>
        <dbReference type="PIRSR" id="PIRSR000445-4"/>
    </source>
</evidence>
<protein>
    <recommendedName>
        <fullName evidence="8 9">Glutamyl-tRNA reductase</fullName>
        <shortName evidence="9">GluTR</shortName>
        <ecNumber evidence="3 9">1.2.1.70</ecNumber>
    </recommendedName>
</protein>
<feature type="domain" description="Glutamyl-tRNA reductase N-terminal" evidence="15">
    <location>
        <begin position="6"/>
        <end position="155"/>
    </location>
</feature>
<accession>A0A1G2KK19</accession>
<dbReference type="FunFam" id="3.30.460.30:FF:000001">
    <property type="entry name" value="Glutamyl-tRNA reductase"/>
    <property type="match status" value="1"/>
</dbReference>
<dbReference type="SUPFAM" id="SSF51735">
    <property type="entry name" value="NAD(P)-binding Rossmann-fold domains"/>
    <property type="match status" value="1"/>
</dbReference>
<comment type="similarity">
    <text evidence="2 9">Belongs to the glutamyl-tRNA reductase family.</text>
</comment>
<evidence type="ECO:0000256" key="6">
    <source>
        <dbReference type="ARBA" id="ARBA00023244"/>
    </source>
</evidence>
<dbReference type="CDD" id="cd05213">
    <property type="entry name" value="NAD_bind_Glutamyl_tRNA_reduct"/>
    <property type="match status" value="1"/>
</dbReference>
<feature type="binding site" evidence="9 11">
    <location>
        <begin position="113"/>
        <end position="115"/>
    </location>
    <ligand>
        <name>substrate</name>
    </ligand>
</feature>
<evidence type="ECO:0000256" key="4">
    <source>
        <dbReference type="ARBA" id="ARBA00022857"/>
    </source>
</evidence>
<dbReference type="GO" id="GO:0050661">
    <property type="term" value="F:NADP binding"/>
    <property type="evidence" value="ECO:0007669"/>
    <property type="project" value="InterPro"/>
</dbReference>
<dbReference type="InterPro" id="IPR000343">
    <property type="entry name" value="4pyrrol_synth_GluRdtase"/>
</dbReference>
<evidence type="ECO:0000259" key="14">
    <source>
        <dbReference type="Pfam" id="PF01488"/>
    </source>
</evidence>
<evidence type="ECO:0000256" key="3">
    <source>
        <dbReference type="ARBA" id="ARBA00012970"/>
    </source>
</evidence>
<comment type="subunit">
    <text evidence="9">Homodimer.</text>
</comment>
<proteinExistence type="inferred from homology"/>
<evidence type="ECO:0000313" key="16">
    <source>
        <dbReference type="EMBL" id="OGZ98738.1"/>
    </source>
</evidence>
<dbReference type="EMBL" id="MHQI01000057">
    <property type="protein sequence ID" value="OGZ98738.1"/>
    <property type="molecule type" value="Genomic_DNA"/>
</dbReference>
<dbReference type="AlphaFoldDB" id="A0A1G2KK19"/>
<dbReference type="Gene3D" id="3.30.460.30">
    <property type="entry name" value="Glutamyl-tRNA reductase, N-terminal domain"/>
    <property type="match status" value="1"/>
</dbReference>
<name>A0A1G2KK19_9BACT</name>
<dbReference type="SUPFAM" id="SSF69742">
    <property type="entry name" value="Glutamyl tRNA-reductase catalytic, N-terminal domain"/>
    <property type="match status" value="1"/>
</dbReference>
<feature type="binding site" evidence="9 12">
    <location>
        <begin position="188"/>
        <end position="193"/>
    </location>
    <ligand>
        <name>NADP(+)</name>
        <dbReference type="ChEBI" id="CHEBI:58349"/>
    </ligand>
</feature>
<dbReference type="HAMAP" id="MF_00087">
    <property type="entry name" value="Glu_tRNA_reductase"/>
    <property type="match status" value="1"/>
</dbReference>
<dbReference type="Gene3D" id="3.40.50.720">
    <property type="entry name" value="NAD(P)-binding Rossmann-like Domain"/>
    <property type="match status" value="1"/>
</dbReference>
<sequence length="346" mass="38700">MHFFAIGISHKTCPVEAREKFFLRSIERELLLSHFKNETSVVEAFILSTCNRTEIYANLLEDDPLLLIQSLLKIKNLSYSSDLVKYIYVKKDRAAVQHFFSVATGLDSLILGEKQILGQVKTATELARQEGMMGKHFNILTNLAIQLGKKARTETQIDAGGSSISWAAMKMAENLLGELKDKSVLIIGAGKMGVLAAGQCQQKGIGQIYVMNRSHEKAEDLAKQYGGAAVGFWQIKDILEQADVCICSASCTHYLIERDLIEQVMRARQGKQLLFIDISMPRNIDPAVADIANVRLVEIDDLDKVVEENINRRSLCVGQVEEMIEQKVAAFYEKLAKLCDIEMIRA</sequence>
<feature type="binding site" evidence="9 11">
    <location>
        <begin position="49"/>
        <end position="52"/>
    </location>
    <ligand>
        <name>substrate</name>
    </ligand>
</feature>
<dbReference type="InterPro" id="IPR036291">
    <property type="entry name" value="NAD(P)-bd_dom_sf"/>
</dbReference>
<keyword evidence="6 9" id="KW-0627">Porphyrin biosynthesis</keyword>
<evidence type="ECO:0000256" key="1">
    <source>
        <dbReference type="ARBA" id="ARBA00005059"/>
    </source>
</evidence>
<dbReference type="Pfam" id="PF01488">
    <property type="entry name" value="Shikimate_DH"/>
    <property type="match status" value="1"/>
</dbReference>
<dbReference type="InterPro" id="IPR006151">
    <property type="entry name" value="Shikm_DH/Glu-tRNA_Rdtase"/>
</dbReference>
<evidence type="ECO:0000256" key="2">
    <source>
        <dbReference type="ARBA" id="ARBA00005916"/>
    </source>
</evidence>
<comment type="function">
    <text evidence="9">Catalyzes the NADPH-dependent reduction of glutamyl-tRNA(Glu) to glutamate 1-semialdehyde (GSA).</text>
</comment>
<evidence type="ECO:0000256" key="12">
    <source>
        <dbReference type="PIRSR" id="PIRSR000445-3"/>
    </source>
</evidence>
<feature type="binding site" evidence="9 11">
    <location>
        <position position="119"/>
    </location>
    <ligand>
        <name>substrate</name>
    </ligand>
</feature>
<evidence type="ECO:0000256" key="7">
    <source>
        <dbReference type="ARBA" id="ARBA00047464"/>
    </source>
</evidence>
<dbReference type="PROSITE" id="PS00747">
    <property type="entry name" value="GLUTR"/>
    <property type="match status" value="1"/>
</dbReference>
<evidence type="ECO:0000256" key="11">
    <source>
        <dbReference type="PIRSR" id="PIRSR000445-2"/>
    </source>
</evidence>
<dbReference type="PIRSF" id="PIRSF000445">
    <property type="entry name" value="4pyrrol_synth_GluRdtase"/>
    <property type="match status" value="1"/>
</dbReference>
<feature type="domain" description="Quinate/shikimate 5-dehydrogenase/glutamyl-tRNA reductase" evidence="14">
    <location>
        <begin position="171"/>
        <end position="305"/>
    </location>
</feature>
<evidence type="ECO:0000256" key="10">
    <source>
        <dbReference type="PIRSR" id="PIRSR000445-1"/>
    </source>
</evidence>
<dbReference type="GO" id="GO:0019353">
    <property type="term" value="P:protoporphyrinogen IX biosynthetic process from glutamate"/>
    <property type="evidence" value="ECO:0007669"/>
    <property type="project" value="TreeGrafter"/>
</dbReference>
<gene>
    <name evidence="9" type="primary">hemA</name>
    <name evidence="16" type="ORF">A3C07_04615</name>
</gene>
<evidence type="ECO:0000256" key="5">
    <source>
        <dbReference type="ARBA" id="ARBA00023002"/>
    </source>
</evidence>
<comment type="caution">
    <text evidence="16">The sequence shown here is derived from an EMBL/GenBank/DDBJ whole genome shotgun (WGS) entry which is preliminary data.</text>
</comment>
<comment type="catalytic activity">
    <reaction evidence="7 9">
        <text>(S)-4-amino-5-oxopentanoate + tRNA(Glu) + NADP(+) = L-glutamyl-tRNA(Glu) + NADPH + H(+)</text>
        <dbReference type="Rhea" id="RHEA:12344"/>
        <dbReference type="Rhea" id="RHEA-COMP:9663"/>
        <dbReference type="Rhea" id="RHEA-COMP:9680"/>
        <dbReference type="ChEBI" id="CHEBI:15378"/>
        <dbReference type="ChEBI" id="CHEBI:57501"/>
        <dbReference type="ChEBI" id="CHEBI:57783"/>
        <dbReference type="ChEBI" id="CHEBI:58349"/>
        <dbReference type="ChEBI" id="CHEBI:78442"/>
        <dbReference type="ChEBI" id="CHEBI:78520"/>
        <dbReference type="EC" id="1.2.1.70"/>
    </reaction>
</comment>
<dbReference type="GO" id="GO:0008883">
    <property type="term" value="F:glutamyl-tRNA reductase activity"/>
    <property type="evidence" value="ECO:0007669"/>
    <property type="project" value="UniProtKB-UniRule"/>
</dbReference>
<comment type="miscellaneous">
    <text evidence="9">During catalysis, the active site Cys acts as a nucleophile attacking the alpha-carbonyl group of tRNA-bound glutamate with the formation of a thioester intermediate between enzyme and glutamate, and the concomitant release of tRNA(Glu). The thioester intermediate is finally reduced by direct hydride transfer from NADPH, to form the product GSA.</text>
</comment>
<reference evidence="16 17" key="1">
    <citation type="journal article" date="2016" name="Nat. Commun.">
        <title>Thousands of microbial genomes shed light on interconnected biogeochemical processes in an aquifer system.</title>
        <authorList>
            <person name="Anantharaman K."/>
            <person name="Brown C.T."/>
            <person name="Hug L.A."/>
            <person name="Sharon I."/>
            <person name="Castelle C.J."/>
            <person name="Probst A.J."/>
            <person name="Thomas B.C."/>
            <person name="Singh A."/>
            <person name="Wilkins M.J."/>
            <person name="Karaoz U."/>
            <person name="Brodie E.L."/>
            <person name="Williams K.H."/>
            <person name="Hubbard S.S."/>
            <person name="Banfield J.F."/>
        </authorList>
    </citation>
    <scope>NUCLEOTIDE SEQUENCE [LARGE SCALE GENOMIC DNA]</scope>
</reference>
<dbReference type="UniPathway" id="UPA00251">
    <property type="reaction ID" value="UER00316"/>
</dbReference>
<comment type="domain">
    <text evidence="9">Possesses an unusual extended V-shaped dimeric structure with each monomer consisting of three distinct domains arranged along a curved 'spinal' alpha-helix. The N-terminal catalytic domain specifically recognizes the glutamate moiety of the substrate. The second domain is the NADPH-binding domain, and the third C-terminal domain is responsible for dimerization.</text>
</comment>
<dbReference type="InterPro" id="IPR036343">
    <property type="entry name" value="GluRdtase_N_sf"/>
</dbReference>
<dbReference type="EC" id="1.2.1.70" evidence="3 9"/>
<dbReference type="STRING" id="1802270.A3C07_04615"/>
<dbReference type="Proteomes" id="UP000179023">
    <property type="component" value="Unassembled WGS sequence"/>
</dbReference>
<feature type="site" description="Important for activity" evidence="9 13">
    <location>
        <position position="98"/>
    </location>
</feature>
<dbReference type="PANTHER" id="PTHR43013">
    <property type="entry name" value="GLUTAMYL-TRNA REDUCTASE"/>
    <property type="match status" value="1"/>
</dbReference>
<feature type="active site" description="Nucleophile" evidence="9 10">
    <location>
        <position position="50"/>
    </location>
</feature>
<dbReference type="Pfam" id="PF05201">
    <property type="entry name" value="GlutR_N"/>
    <property type="match status" value="1"/>
</dbReference>
<dbReference type="InterPro" id="IPR018214">
    <property type="entry name" value="GluRdtase_CS"/>
</dbReference>
<dbReference type="NCBIfam" id="TIGR01035">
    <property type="entry name" value="hemA"/>
    <property type="match status" value="1"/>
</dbReference>
<keyword evidence="5 9" id="KW-0560">Oxidoreductase</keyword>
<evidence type="ECO:0000256" key="8">
    <source>
        <dbReference type="ARBA" id="ARBA00068659"/>
    </source>
</evidence>
<evidence type="ECO:0000259" key="15">
    <source>
        <dbReference type="Pfam" id="PF05201"/>
    </source>
</evidence>
<organism evidence="16 17">
    <name type="scientific">Candidatus Sungbacteria bacterium RIFCSPHIGHO2_02_FULL_47_11</name>
    <dbReference type="NCBI Taxonomy" id="1802270"/>
    <lineage>
        <taxon>Bacteria</taxon>
        <taxon>Candidatus Sungiibacteriota</taxon>
    </lineage>
</organism>
<dbReference type="InterPro" id="IPR015895">
    <property type="entry name" value="4pyrrol_synth_GluRdtase_N"/>
</dbReference>
<comment type="pathway">
    <text evidence="1 9">Porphyrin-containing compound metabolism; protoporphyrin-IX biosynthesis; 5-aminolevulinate from L-glutamyl-tRNA(Glu): step 1/2.</text>
</comment>